<dbReference type="GO" id="GO:0001516">
    <property type="term" value="P:prostaglandin biosynthetic process"/>
    <property type="evidence" value="ECO:0007669"/>
    <property type="project" value="UniProtKB-KW"/>
</dbReference>
<dbReference type="Gene3D" id="1.10.630.10">
    <property type="entry name" value="Cytochrome P450"/>
    <property type="match status" value="1"/>
</dbReference>
<dbReference type="InterPro" id="IPR050705">
    <property type="entry name" value="Cytochrome_P450_3A"/>
</dbReference>
<keyword evidence="17 34" id="KW-0560">Oxidoreductase</keyword>
<keyword evidence="37" id="KW-1185">Reference proteome</keyword>
<evidence type="ECO:0000256" key="22">
    <source>
        <dbReference type="ARBA" id="ARBA00023160"/>
    </source>
</evidence>
<keyword evidence="10" id="KW-0643">Prostaglandin biosynthesis</keyword>
<dbReference type="FunFam" id="1.10.630.10:FF:000003">
    <property type="entry name" value="cytochrome P450 3A12-like isoform X2"/>
    <property type="match status" value="1"/>
</dbReference>
<evidence type="ECO:0000256" key="35">
    <source>
        <dbReference type="SAM" id="Phobius"/>
    </source>
</evidence>
<dbReference type="AlphaFoldDB" id="A0A4W3JYP4"/>
<evidence type="ECO:0000256" key="6">
    <source>
        <dbReference type="ARBA" id="ARBA00011245"/>
    </source>
</evidence>
<feature type="binding site" description="axial binding residue" evidence="33">
    <location>
        <position position="483"/>
    </location>
    <ligand>
        <name>heme</name>
        <dbReference type="ChEBI" id="CHEBI:30413"/>
    </ligand>
    <ligandPart>
        <name>Fe</name>
        <dbReference type="ChEBI" id="CHEBI:18248"/>
    </ligandPart>
</feature>
<evidence type="ECO:0000256" key="7">
    <source>
        <dbReference type="ARBA" id="ARBA00013084"/>
    </source>
</evidence>
<dbReference type="GO" id="GO:0004796">
    <property type="term" value="F:thromboxane-A synthase activity"/>
    <property type="evidence" value="ECO:0007669"/>
    <property type="project" value="UniProtKB-EC"/>
</dbReference>
<evidence type="ECO:0000256" key="13">
    <source>
        <dbReference type="ARBA" id="ARBA00022723"/>
    </source>
</evidence>
<evidence type="ECO:0000256" key="14">
    <source>
        <dbReference type="ARBA" id="ARBA00022824"/>
    </source>
</evidence>
<evidence type="ECO:0000313" key="36">
    <source>
        <dbReference type="Ensembl" id="ENSCMIP00000048659.1"/>
    </source>
</evidence>
<evidence type="ECO:0000256" key="11">
    <source>
        <dbReference type="ARBA" id="ARBA00022617"/>
    </source>
</evidence>
<keyword evidence="16 35" id="KW-1133">Transmembrane helix</keyword>
<evidence type="ECO:0000256" key="8">
    <source>
        <dbReference type="ARBA" id="ARBA00022501"/>
    </source>
</evidence>
<dbReference type="GO" id="GO:0016705">
    <property type="term" value="F:oxidoreductase activity, acting on paired donors, with incorporation or reduction of molecular oxygen"/>
    <property type="evidence" value="ECO:0007669"/>
    <property type="project" value="InterPro"/>
</dbReference>
<protein>
    <recommendedName>
        <fullName evidence="30">Thromboxane-A synthase</fullName>
        <ecNumber evidence="7">4.2.1.152</ecNumber>
        <ecNumber evidence="29">5.3.99.5</ecNumber>
    </recommendedName>
    <alternativeName>
        <fullName evidence="31">Cytochrome P450 5A1</fullName>
    </alternativeName>
    <alternativeName>
        <fullName evidence="25">Hydroperoxy icosatetraenoate dehydratase</fullName>
    </alternativeName>
</protein>
<evidence type="ECO:0000256" key="15">
    <source>
        <dbReference type="ARBA" id="ARBA00022832"/>
    </source>
</evidence>
<proteinExistence type="inferred from homology"/>
<dbReference type="EC" id="5.3.99.5" evidence="29"/>
<dbReference type="GO" id="GO:0008395">
    <property type="term" value="F:steroid hydroxylase activity"/>
    <property type="evidence" value="ECO:0007669"/>
    <property type="project" value="TreeGrafter"/>
</dbReference>
<keyword evidence="23" id="KW-0413">Isomerase</keyword>
<evidence type="ECO:0000256" key="16">
    <source>
        <dbReference type="ARBA" id="ARBA00022989"/>
    </source>
</evidence>
<dbReference type="InParanoid" id="A0A4W3JYP4"/>
<dbReference type="OMA" id="WPHPETF"/>
<dbReference type="Proteomes" id="UP000314986">
    <property type="component" value="Unassembled WGS sequence"/>
</dbReference>
<dbReference type="InterPro" id="IPR002401">
    <property type="entry name" value="Cyt_P450_E_grp-I"/>
</dbReference>
<evidence type="ECO:0000313" key="37">
    <source>
        <dbReference type="Proteomes" id="UP000314986"/>
    </source>
</evidence>
<comment type="similarity">
    <text evidence="5 34">Belongs to the cytochrome P450 family.</text>
</comment>
<evidence type="ECO:0000256" key="28">
    <source>
        <dbReference type="ARBA" id="ARBA00036475"/>
    </source>
</evidence>
<organism evidence="36 37">
    <name type="scientific">Callorhinchus milii</name>
    <name type="common">Ghost shark</name>
    <dbReference type="NCBI Taxonomy" id="7868"/>
    <lineage>
        <taxon>Eukaryota</taxon>
        <taxon>Metazoa</taxon>
        <taxon>Chordata</taxon>
        <taxon>Craniata</taxon>
        <taxon>Vertebrata</taxon>
        <taxon>Chondrichthyes</taxon>
        <taxon>Holocephali</taxon>
        <taxon>Chimaeriformes</taxon>
        <taxon>Callorhinchidae</taxon>
        <taxon>Callorhinchus</taxon>
    </lineage>
</organism>
<comment type="subcellular location">
    <subcellularLocation>
        <location evidence="4">Endoplasmic reticulum membrane</location>
        <topology evidence="4">Multi-pass membrane protein</topology>
    </subcellularLocation>
</comment>
<reference evidence="37" key="1">
    <citation type="journal article" date="2006" name="Science">
        <title>Ancient noncoding elements conserved in the human genome.</title>
        <authorList>
            <person name="Venkatesh B."/>
            <person name="Kirkness E.F."/>
            <person name="Loh Y.H."/>
            <person name="Halpern A.L."/>
            <person name="Lee A.P."/>
            <person name="Johnson J."/>
            <person name="Dandona N."/>
            <person name="Viswanathan L.D."/>
            <person name="Tay A."/>
            <person name="Venter J.C."/>
            <person name="Strausberg R.L."/>
            <person name="Brenner S."/>
        </authorList>
    </citation>
    <scope>NUCLEOTIDE SEQUENCE [LARGE SCALE GENOMIC DNA]</scope>
</reference>
<dbReference type="GO" id="GO:0020037">
    <property type="term" value="F:heme binding"/>
    <property type="evidence" value="ECO:0007669"/>
    <property type="project" value="InterPro"/>
</dbReference>
<keyword evidence="18 33" id="KW-0408">Iron</keyword>
<feature type="transmembrane region" description="Helical" evidence="35">
    <location>
        <begin position="20"/>
        <end position="37"/>
    </location>
</feature>
<keyword evidence="15" id="KW-0276">Fatty acid metabolism</keyword>
<dbReference type="InterPro" id="IPR017972">
    <property type="entry name" value="Cyt_P450_CS"/>
</dbReference>
<gene>
    <name evidence="36" type="primary">tbxas1</name>
</gene>
<dbReference type="PRINTS" id="PR00463">
    <property type="entry name" value="EP450I"/>
</dbReference>
<comment type="catalytic activity">
    <reaction evidence="26">
        <text>(15S)-hydroperoxy-(5Z,8Z,11Z,13E)-eicosatetraenoate + AH2 = (15S)-hydroxy-(5Z,8Z,11Z,13E)-eicosatetraenoate + A + H2O</text>
        <dbReference type="Rhea" id="RHEA:48856"/>
        <dbReference type="ChEBI" id="CHEBI:13193"/>
        <dbReference type="ChEBI" id="CHEBI:15377"/>
        <dbReference type="ChEBI" id="CHEBI:17499"/>
        <dbReference type="ChEBI" id="CHEBI:57409"/>
        <dbReference type="ChEBI" id="CHEBI:57446"/>
    </reaction>
    <physiologicalReaction direction="left-to-right" evidence="26">
        <dbReference type="Rhea" id="RHEA:48857"/>
    </physiologicalReaction>
</comment>
<keyword evidence="13 33" id="KW-0479">Metal-binding</keyword>
<name>A0A4W3JYP4_CALMI</name>
<dbReference type="PANTHER" id="PTHR24302">
    <property type="entry name" value="CYTOCHROME P450 FAMILY 3"/>
    <property type="match status" value="1"/>
</dbReference>
<evidence type="ECO:0000256" key="30">
    <source>
        <dbReference type="ARBA" id="ARBA00040834"/>
    </source>
</evidence>
<keyword evidence="12 35" id="KW-0812">Transmembrane</keyword>
<evidence type="ECO:0000256" key="21">
    <source>
        <dbReference type="ARBA" id="ARBA00023136"/>
    </source>
</evidence>
<evidence type="ECO:0000256" key="34">
    <source>
        <dbReference type="RuleBase" id="RU000461"/>
    </source>
</evidence>
<keyword evidence="20" id="KW-0443">Lipid metabolism</keyword>
<dbReference type="InterPro" id="IPR036396">
    <property type="entry name" value="Cyt_P450_sf"/>
</dbReference>
<comment type="subunit">
    <text evidence="6">Monomer.</text>
</comment>
<dbReference type="SUPFAM" id="SSF48264">
    <property type="entry name" value="Cytochrome P450"/>
    <property type="match status" value="1"/>
</dbReference>
<accession>A0A4W3JYP4</accession>
<evidence type="ECO:0000256" key="2">
    <source>
        <dbReference type="ARBA" id="ARBA00001719"/>
    </source>
</evidence>
<reference evidence="37" key="2">
    <citation type="journal article" date="2007" name="PLoS Biol.">
        <title>Survey sequencing and comparative analysis of the elephant shark (Callorhinchus milii) genome.</title>
        <authorList>
            <person name="Venkatesh B."/>
            <person name="Kirkness E.F."/>
            <person name="Loh Y.H."/>
            <person name="Halpern A.L."/>
            <person name="Lee A.P."/>
            <person name="Johnson J."/>
            <person name="Dandona N."/>
            <person name="Viswanathan L.D."/>
            <person name="Tay A."/>
            <person name="Venter J.C."/>
            <person name="Strausberg R.L."/>
            <person name="Brenner S."/>
        </authorList>
    </citation>
    <scope>NUCLEOTIDE SEQUENCE [LARGE SCALE GENOMIC DNA]</scope>
</reference>
<keyword evidence="21 35" id="KW-0472">Membrane</keyword>
<evidence type="ECO:0000256" key="27">
    <source>
        <dbReference type="ARBA" id="ARBA00036424"/>
    </source>
</evidence>
<evidence type="ECO:0000256" key="4">
    <source>
        <dbReference type="ARBA" id="ARBA00004477"/>
    </source>
</evidence>
<evidence type="ECO:0000256" key="17">
    <source>
        <dbReference type="ARBA" id="ARBA00023002"/>
    </source>
</evidence>
<comment type="catalytic activity">
    <reaction evidence="2">
        <text>a hydroperoxyeicosatetraenoate = an oxoeicosatetraenoate + H2O</text>
        <dbReference type="Rhea" id="RHEA:55556"/>
        <dbReference type="ChEBI" id="CHEBI:15377"/>
        <dbReference type="ChEBI" id="CHEBI:59720"/>
        <dbReference type="ChEBI" id="CHEBI:131859"/>
        <dbReference type="EC" id="4.2.1.152"/>
    </reaction>
    <physiologicalReaction direction="left-to-right" evidence="2">
        <dbReference type="Rhea" id="RHEA:55557"/>
    </physiologicalReaction>
</comment>
<dbReference type="GO" id="GO:0005789">
    <property type="term" value="C:endoplasmic reticulum membrane"/>
    <property type="evidence" value="ECO:0007669"/>
    <property type="project" value="UniProtKB-SubCell"/>
</dbReference>
<comment type="catalytic activity">
    <reaction evidence="27">
        <text>prostaglandin H2 = (12S)-hydroxy-(5Z,8E,10E)-heptadecatrienoate + malonaldehyde</text>
        <dbReference type="Rhea" id="RHEA:48644"/>
        <dbReference type="ChEBI" id="CHEBI:57405"/>
        <dbReference type="ChEBI" id="CHEBI:90694"/>
        <dbReference type="ChEBI" id="CHEBI:566274"/>
    </reaction>
</comment>
<keyword evidence="11 33" id="KW-0349">Heme</keyword>
<evidence type="ECO:0000256" key="12">
    <source>
        <dbReference type="ARBA" id="ARBA00022692"/>
    </source>
</evidence>
<evidence type="ECO:0000256" key="32">
    <source>
        <dbReference type="ARBA" id="ARBA00054825"/>
    </source>
</evidence>
<comment type="catalytic activity">
    <reaction evidence="1">
        <text>(15S)-hydroperoxy-(5Z,8Z,11Z,13E)-eicosatetraenoate = 15-oxo-(5Z,8Z,11Z,13E)-eicosatetraenoate + H2O</text>
        <dbReference type="Rhea" id="RHEA:48636"/>
        <dbReference type="ChEBI" id="CHEBI:15377"/>
        <dbReference type="ChEBI" id="CHEBI:57410"/>
        <dbReference type="ChEBI" id="CHEBI:57446"/>
    </reaction>
    <physiologicalReaction direction="left-to-right" evidence="1">
        <dbReference type="Rhea" id="RHEA:48637"/>
    </physiologicalReaction>
</comment>
<dbReference type="Ensembl" id="ENSCMIT00000049335.1">
    <property type="protein sequence ID" value="ENSCMIP00000048659.1"/>
    <property type="gene ID" value="ENSCMIG00000019887.1"/>
</dbReference>
<keyword evidence="22" id="KW-0275">Fatty acid biosynthesis</keyword>
<evidence type="ECO:0000256" key="1">
    <source>
        <dbReference type="ARBA" id="ARBA00001143"/>
    </source>
</evidence>
<evidence type="ECO:0000256" key="23">
    <source>
        <dbReference type="ARBA" id="ARBA00023235"/>
    </source>
</evidence>
<comment type="function">
    <text evidence="32">Catalyzes the conversion of prostaglandin H2 (PGH2) to thromboxane A2 (TXA2), a potent inducer of blood vessel constriction and platelet aggregation. Also cleaves PGH2 to 12-hydroxy-heptadecatrienoicacid (12-HHT) and malondialdehyde, which is known to act as a mediator of DNA damage. 12-HHT and malondialdehyde are formed stoichiometrically in the same amounts as TXA2. Additionally, displays dehydratase activity, toward (15S)-hydroperoxy-(5Z,8Z,11Z,13E)-eicosatetraenoate (15(S)-HPETE) producing 15-KETE and 15-HETE.</text>
</comment>
<evidence type="ECO:0000256" key="25">
    <source>
        <dbReference type="ARBA" id="ARBA00033404"/>
    </source>
</evidence>
<evidence type="ECO:0000256" key="9">
    <source>
        <dbReference type="ARBA" id="ARBA00022516"/>
    </source>
</evidence>
<evidence type="ECO:0000256" key="24">
    <source>
        <dbReference type="ARBA" id="ARBA00023239"/>
    </source>
</evidence>
<evidence type="ECO:0000256" key="19">
    <source>
        <dbReference type="ARBA" id="ARBA00023033"/>
    </source>
</evidence>
<dbReference type="PROSITE" id="PS00086">
    <property type="entry name" value="CYTOCHROME_P450"/>
    <property type="match status" value="1"/>
</dbReference>
<comment type="catalytic activity">
    <reaction evidence="28">
        <text>prostaglandin H2 = thromboxane A2</text>
        <dbReference type="Rhea" id="RHEA:17137"/>
        <dbReference type="ChEBI" id="CHEBI:57405"/>
        <dbReference type="ChEBI" id="CHEBI:57445"/>
        <dbReference type="EC" id="5.3.99.5"/>
    </reaction>
    <physiologicalReaction direction="left-to-right" evidence="28">
        <dbReference type="Rhea" id="RHEA:17138"/>
    </physiologicalReaction>
</comment>
<evidence type="ECO:0000256" key="10">
    <source>
        <dbReference type="ARBA" id="ARBA00022585"/>
    </source>
</evidence>
<reference evidence="36" key="5">
    <citation type="submission" date="2025-09" db="UniProtKB">
        <authorList>
            <consortium name="Ensembl"/>
        </authorList>
    </citation>
    <scope>IDENTIFICATION</scope>
</reference>
<dbReference type="PRINTS" id="PR00385">
    <property type="entry name" value="P450"/>
</dbReference>
<evidence type="ECO:0000256" key="29">
    <source>
        <dbReference type="ARBA" id="ARBA00038872"/>
    </source>
</evidence>
<dbReference type="GO" id="GO:0106256">
    <property type="term" value="F:hydroperoxy icosatetraenoate dehydratase activity"/>
    <property type="evidence" value="ECO:0007669"/>
    <property type="project" value="UniProtKB-EC"/>
</dbReference>
<dbReference type="EC" id="4.2.1.152" evidence="7"/>
<evidence type="ECO:0000256" key="26">
    <source>
        <dbReference type="ARBA" id="ARBA00036380"/>
    </source>
</evidence>
<dbReference type="GeneTree" id="ENSGT00940000157903"/>
<evidence type="ECO:0000256" key="18">
    <source>
        <dbReference type="ARBA" id="ARBA00023004"/>
    </source>
</evidence>
<sequence>MDSTRELLGLFSGLSEISAGKFTIGLLVLFLCLLYWYSVAPYSKLERIGIKHPKPLPFVGNMFLFQKGFFEVQQQMVKKYGRVCGYYFGRRVTIMVADPDMLKQILVKDFSNFVNRMKLNIVSKPMSDSILFLQDAEWKHVRSLLTPTFSAAKMKEMCPLINQVTDILMENLKKYADSGKSFNIHKCYGNFSMDAIASVAFGTQVDSQNNPEDPFVKHAKMFFDFSFFKPIIFLIIFPFFMHIRNILPYTRQNEMNNFFRRVIKDIIAQRDQQPPNERRQDFLQLMLEARKSTPCTNVENFDMAQYDEWSESPSAQAAATSSSQRSPRKMLTEDNILGQAFIFFVAGYETTGNTLSFASYLLATHPECQATLLQEIDEFWELHNTPDYMNVQQLPYLDMVLAETLRMYPSGVRFGRVCKKDCVVNGQFFPEGTTLEVPVGALHYDPEFWPEPEKFKPERFTAEMKAKRHPFVYLPFGAGPRNCIGMRLAQMETKISLIRILSQYRFETCPETQVCLKLTLPFNSETSCDTVVHLTHRETHPHA</sequence>
<dbReference type="STRING" id="7868.ENSCMIP00000048659"/>
<dbReference type="InterPro" id="IPR001128">
    <property type="entry name" value="Cyt_P450"/>
</dbReference>
<keyword evidence="14" id="KW-0256">Endoplasmic reticulum</keyword>
<evidence type="ECO:0000256" key="3">
    <source>
        <dbReference type="ARBA" id="ARBA00001971"/>
    </source>
</evidence>
<keyword evidence="24" id="KW-0456">Lyase</keyword>
<dbReference type="PANTHER" id="PTHR24302:SF47">
    <property type="entry name" value="CYTOCHROME P450"/>
    <property type="match status" value="1"/>
</dbReference>
<evidence type="ECO:0000256" key="20">
    <source>
        <dbReference type="ARBA" id="ARBA00023098"/>
    </source>
</evidence>
<evidence type="ECO:0000256" key="31">
    <source>
        <dbReference type="ARBA" id="ARBA00042726"/>
    </source>
</evidence>
<keyword evidence="8" id="KW-0644">Prostaglandin metabolism</keyword>
<keyword evidence="9" id="KW-0444">Lipid biosynthesis</keyword>
<dbReference type="GO" id="GO:0005506">
    <property type="term" value="F:iron ion binding"/>
    <property type="evidence" value="ECO:0007669"/>
    <property type="project" value="InterPro"/>
</dbReference>
<keyword evidence="19 34" id="KW-0503">Monooxygenase</keyword>
<evidence type="ECO:0000256" key="5">
    <source>
        <dbReference type="ARBA" id="ARBA00010617"/>
    </source>
</evidence>
<feature type="transmembrane region" description="Helical" evidence="35">
    <location>
        <begin position="227"/>
        <end position="247"/>
    </location>
</feature>
<comment type="cofactor">
    <cofactor evidence="3 33">
        <name>heme</name>
        <dbReference type="ChEBI" id="CHEBI:30413"/>
    </cofactor>
</comment>
<dbReference type="Pfam" id="PF00067">
    <property type="entry name" value="p450"/>
    <property type="match status" value="1"/>
</dbReference>
<reference evidence="37" key="3">
    <citation type="journal article" date="2014" name="Nature">
        <title>Elephant shark genome provides unique insights into gnathostome evolution.</title>
        <authorList>
            <consortium name="International Elephant Shark Genome Sequencing Consortium"/>
            <person name="Venkatesh B."/>
            <person name="Lee A.P."/>
            <person name="Ravi V."/>
            <person name="Maurya A.K."/>
            <person name="Lian M.M."/>
            <person name="Swann J.B."/>
            <person name="Ohta Y."/>
            <person name="Flajnik M.F."/>
            <person name="Sutoh Y."/>
            <person name="Kasahara M."/>
            <person name="Hoon S."/>
            <person name="Gangu V."/>
            <person name="Roy S.W."/>
            <person name="Irimia M."/>
            <person name="Korzh V."/>
            <person name="Kondrychyn I."/>
            <person name="Lim Z.W."/>
            <person name="Tay B.H."/>
            <person name="Tohari S."/>
            <person name="Kong K.W."/>
            <person name="Ho S."/>
            <person name="Lorente-Galdos B."/>
            <person name="Quilez J."/>
            <person name="Marques-Bonet T."/>
            <person name="Raney B.J."/>
            <person name="Ingham P.W."/>
            <person name="Tay A."/>
            <person name="Hillier L.W."/>
            <person name="Minx P."/>
            <person name="Boehm T."/>
            <person name="Wilson R.K."/>
            <person name="Brenner S."/>
            <person name="Warren W.C."/>
        </authorList>
    </citation>
    <scope>NUCLEOTIDE SEQUENCE [LARGE SCALE GENOMIC DNA]</scope>
</reference>
<evidence type="ECO:0000256" key="33">
    <source>
        <dbReference type="PIRSR" id="PIRSR602401-1"/>
    </source>
</evidence>
<reference evidence="36" key="4">
    <citation type="submission" date="2025-08" db="UniProtKB">
        <authorList>
            <consortium name="Ensembl"/>
        </authorList>
    </citation>
    <scope>IDENTIFICATION</scope>
</reference>